<proteinExistence type="predicted"/>
<keyword evidence="3" id="KW-0472">Membrane</keyword>
<evidence type="ECO:0000313" key="4">
    <source>
        <dbReference type="EMBL" id="CRK16437.1"/>
    </source>
</evidence>
<gene>
    <name evidence="4" type="ORF">BN1708_011775</name>
</gene>
<keyword evidence="3" id="KW-0812">Transmembrane</keyword>
<dbReference type="PANTHER" id="PTHR31306">
    <property type="entry name" value="ALPHA-1,6-MANNOSYLTRANSFERASE MNN11-RELATED"/>
    <property type="match status" value="1"/>
</dbReference>
<feature type="transmembrane region" description="Helical" evidence="3">
    <location>
        <begin position="156"/>
        <end position="175"/>
    </location>
</feature>
<sequence length="531" mass="59737">MAPSSSWYGTWFSVALATPRAAASSPSLSCALSPSLLCPGDEQCSRAEVEIRLSLYHPTQSMPYCTHSQRPFCSILHPIIHLVQQRHTPYVWLFPILHSFSPFAPRSVLALSLRSSSVNPSSILHTSIPRTTTPHHTTPRHSTMHQVLGLHHGRTVVASIGALVFILFVLGLAHYQSFEFPAFPGQNTINPYALSKPRPGEQAGADGLTASDIVKLQAFYLEHIVKPSIKPTDPVYRPSGAFEWKLPKHIGWPEPLGKDLVILDMDSRPLNKTGEIFGNQTLSWDNTTAIHGPSLGILQHWLYAKIHGYRYYYIQTGTFPDRRDSWKKPTIIGRVTSKYKTSVFADSDAIFNHLDLPFEWLLNYWDIRNETDALTLATDPKAKHNRDEKGKLYANTGFIITQNIPVTYDIMKDWSECADVGGKFPNCTDYRDKAGGHPSDQGGFGNYIRYAYNESVKELPCAEANGFPEDRSECKGTFIKHLWTGKNTHLKVAIGSMIPGRFLQIFHDQMLSEKETFYLTEDQIMQESWTG</sequence>
<dbReference type="GO" id="GO:0000139">
    <property type="term" value="C:Golgi membrane"/>
    <property type="evidence" value="ECO:0007669"/>
    <property type="project" value="TreeGrafter"/>
</dbReference>
<dbReference type="Proteomes" id="UP000044602">
    <property type="component" value="Unassembled WGS sequence"/>
</dbReference>
<dbReference type="InterPro" id="IPR008630">
    <property type="entry name" value="Glyco_trans_34"/>
</dbReference>
<protein>
    <recommendedName>
        <fullName evidence="6">Nucleotide-diphospho-sugar transferase domain-containing protein</fullName>
    </recommendedName>
</protein>
<keyword evidence="5" id="KW-1185">Reference proteome</keyword>
<dbReference type="AlphaFoldDB" id="A0A0G4L347"/>
<accession>A0A0G4L347</accession>
<dbReference type="GO" id="GO:0016757">
    <property type="term" value="F:glycosyltransferase activity"/>
    <property type="evidence" value="ECO:0007669"/>
    <property type="project" value="UniProtKB-KW"/>
</dbReference>
<evidence type="ECO:0000256" key="3">
    <source>
        <dbReference type="SAM" id="Phobius"/>
    </source>
</evidence>
<evidence type="ECO:0000256" key="2">
    <source>
        <dbReference type="ARBA" id="ARBA00022679"/>
    </source>
</evidence>
<dbReference type="EMBL" id="CVQH01007557">
    <property type="protein sequence ID" value="CRK16437.1"/>
    <property type="molecule type" value="Genomic_DNA"/>
</dbReference>
<evidence type="ECO:0000256" key="1">
    <source>
        <dbReference type="ARBA" id="ARBA00022676"/>
    </source>
</evidence>
<evidence type="ECO:0000313" key="5">
    <source>
        <dbReference type="Proteomes" id="UP000044602"/>
    </source>
</evidence>
<reference evidence="4 5" key="1">
    <citation type="submission" date="2015-05" db="EMBL/GenBank/DDBJ databases">
        <authorList>
            <person name="Wang D.B."/>
            <person name="Wang M."/>
        </authorList>
    </citation>
    <scope>NUCLEOTIDE SEQUENCE [LARGE SCALE GENOMIC DNA]</scope>
    <source>
        <strain evidence="4">VL1</strain>
    </source>
</reference>
<organism evidence="4 5">
    <name type="scientific">Verticillium longisporum</name>
    <name type="common">Verticillium dahliae var. longisporum</name>
    <dbReference type="NCBI Taxonomy" id="100787"/>
    <lineage>
        <taxon>Eukaryota</taxon>
        <taxon>Fungi</taxon>
        <taxon>Dikarya</taxon>
        <taxon>Ascomycota</taxon>
        <taxon>Pezizomycotina</taxon>
        <taxon>Sordariomycetes</taxon>
        <taxon>Hypocreomycetidae</taxon>
        <taxon>Glomerellales</taxon>
        <taxon>Plectosphaerellaceae</taxon>
        <taxon>Verticillium</taxon>
    </lineage>
</organism>
<dbReference type="STRING" id="100787.A0A0G4L347"/>
<dbReference type="PANTHER" id="PTHR31306:SF3">
    <property type="entry name" value="NUCLEOTIDE-DIPHOSPHO-SUGAR TRANSFERASE DOMAIN-CONTAINING PROTEIN"/>
    <property type="match status" value="1"/>
</dbReference>
<keyword evidence="3" id="KW-1133">Transmembrane helix</keyword>
<dbReference type="GO" id="GO:0006487">
    <property type="term" value="P:protein N-linked glycosylation"/>
    <property type="evidence" value="ECO:0007669"/>
    <property type="project" value="TreeGrafter"/>
</dbReference>
<name>A0A0G4L347_VERLO</name>
<keyword evidence="1" id="KW-0328">Glycosyltransferase</keyword>
<keyword evidence="2" id="KW-0808">Transferase</keyword>
<evidence type="ECO:0008006" key="6">
    <source>
        <dbReference type="Google" id="ProtNLM"/>
    </source>
</evidence>